<feature type="transmembrane region" description="Helical" evidence="12">
    <location>
        <begin position="527"/>
        <end position="550"/>
    </location>
</feature>
<evidence type="ECO:0000256" key="5">
    <source>
        <dbReference type="ARBA" id="ARBA00022502"/>
    </source>
</evidence>
<protein>
    <recommendedName>
        <fullName evidence="4 12">GPI ethanolamine phosphate transferase 1</fullName>
        <ecNumber evidence="12">2.-.-.-</ecNumber>
    </recommendedName>
</protein>
<feature type="transmembrane region" description="Helical" evidence="12">
    <location>
        <begin position="465"/>
        <end position="482"/>
    </location>
</feature>
<dbReference type="Pfam" id="PF04987">
    <property type="entry name" value="PigN"/>
    <property type="match status" value="1"/>
</dbReference>
<dbReference type="AlphaFoldDB" id="A0AAD5MSI8"/>
<evidence type="ECO:0000256" key="10">
    <source>
        <dbReference type="ARBA" id="ARBA00023136"/>
    </source>
</evidence>
<evidence type="ECO:0000256" key="1">
    <source>
        <dbReference type="ARBA" id="ARBA00004477"/>
    </source>
</evidence>
<comment type="subcellular location">
    <subcellularLocation>
        <location evidence="1 12">Endoplasmic reticulum membrane</location>
        <topology evidence="1 12">Multi-pass membrane protein</topology>
    </subcellularLocation>
</comment>
<dbReference type="GO" id="GO:0006506">
    <property type="term" value="P:GPI anchor biosynthetic process"/>
    <property type="evidence" value="ECO:0007669"/>
    <property type="project" value="UniProtKB-KW"/>
</dbReference>
<evidence type="ECO:0000259" key="13">
    <source>
        <dbReference type="Pfam" id="PF04987"/>
    </source>
</evidence>
<keyword evidence="8 12" id="KW-0256">Endoplasmic reticulum</keyword>
<gene>
    <name evidence="14" type="ORF">KIN20_023949</name>
</gene>
<dbReference type="EMBL" id="JAHQIW010004839">
    <property type="protein sequence ID" value="KAJ1363975.1"/>
    <property type="molecule type" value="Genomic_DNA"/>
</dbReference>
<feature type="transmembrane region" description="Helical" evidence="12">
    <location>
        <begin position="488"/>
        <end position="506"/>
    </location>
</feature>
<feature type="transmembrane region" description="Helical" evidence="12">
    <location>
        <begin position="556"/>
        <end position="572"/>
    </location>
</feature>
<evidence type="ECO:0000256" key="6">
    <source>
        <dbReference type="ARBA" id="ARBA00022679"/>
    </source>
</evidence>
<dbReference type="InterPro" id="IPR017850">
    <property type="entry name" value="Alkaline_phosphatase_core_sf"/>
</dbReference>
<evidence type="ECO:0000256" key="11">
    <source>
        <dbReference type="ARBA" id="ARBA00023180"/>
    </source>
</evidence>
<comment type="pathway">
    <text evidence="2 12">Glycolipid biosynthesis; glycosylphosphatidylinositol-anchor biosynthesis.</text>
</comment>
<evidence type="ECO:0000256" key="7">
    <source>
        <dbReference type="ARBA" id="ARBA00022692"/>
    </source>
</evidence>
<comment type="caution">
    <text evidence="14">The sequence shown here is derived from an EMBL/GenBank/DDBJ whole genome shotgun (WGS) entry which is preliminary data.</text>
</comment>
<keyword evidence="9 12" id="KW-1133">Transmembrane helix</keyword>
<dbReference type="CDD" id="cd16020">
    <property type="entry name" value="GPI_EPT_1"/>
    <property type="match status" value="1"/>
</dbReference>
<reference evidence="14" key="1">
    <citation type="submission" date="2021-06" db="EMBL/GenBank/DDBJ databases">
        <title>Parelaphostrongylus tenuis whole genome reference sequence.</title>
        <authorList>
            <person name="Garwood T.J."/>
            <person name="Larsen P.A."/>
            <person name="Fountain-Jones N.M."/>
            <person name="Garbe J.R."/>
            <person name="Macchietto M.G."/>
            <person name="Kania S.A."/>
            <person name="Gerhold R.W."/>
            <person name="Richards J.E."/>
            <person name="Wolf T.M."/>
        </authorList>
    </citation>
    <scope>NUCLEOTIDE SEQUENCE</scope>
    <source>
        <strain evidence="14">MNPRO001-30</strain>
        <tissue evidence="14">Meninges</tissue>
    </source>
</reference>
<evidence type="ECO:0000256" key="3">
    <source>
        <dbReference type="ARBA" id="ARBA00008400"/>
    </source>
</evidence>
<comment type="caution">
    <text evidence="12">Lacks conserved residue(s) required for the propagation of feature annotation.</text>
</comment>
<comment type="similarity">
    <text evidence="3 12">Belongs to the PIGG/PIGN/PIGO family. PIGN subfamily.</text>
</comment>
<keyword evidence="6 12" id="KW-0808">Transferase</keyword>
<dbReference type="InterPro" id="IPR037671">
    <property type="entry name" value="PIGN_N"/>
</dbReference>
<evidence type="ECO:0000313" key="14">
    <source>
        <dbReference type="EMBL" id="KAJ1363975.1"/>
    </source>
</evidence>
<evidence type="ECO:0000256" key="2">
    <source>
        <dbReference type="ARBA" id="ARBA00004687"/>
    </source>
</evidence>
<name>A0AAD5MSI8_PARTN</name>
<feature type="transmembrane region" description="Helical" evidence="12">
    <location>
        <begin position="32"/>
        <end position="50"/>
    </location>
</feature>
<dbReference type="InterPro" id="IPR017852">
    <property type="entry name" value="GPI_EtnP_transferase_1_C"/>
</dbReference>
<proteinExistence type="inferred from homology"/>
<evidence type="ECO:0000256" key="9">
    <source>
        <dbReference type="ARBA" id="ARBA00022989"/>
    </source>
</evidence>
<keyword evidence="11" id="KW-0325">Glycoprotein</keyword>
<evidence type="ECO:0000313" key="15">
    <source>
        <dbReference type="Proteomes" id="UP001196413"/>
    </source>
</evidence>
<dbReference type="GO" id="GO:0051377">
    <property type="term" value="F:mannose-ethanolamine phosphotransferase activity"/>
    <property type="evidence" value="ECO:0007669"/>
    <property type="project" value="UniProtKB-UniRule"/>
</dbReference>
<dbReference type="PANTHER" id="PTHR12250:SF0">
    <property type="entry name" value="GPI ETHANOLAMINE PHOSPHATE TRANSFERASE 1"/>
    <property type="match status" value="1"/>
</dbReference>
<keyword evidence="15" id="KW-1185">Reference proteome</keyword>
<dbReference type="Pfam" id="PF01663">
    <property type="entry name" value="Phosphodiest"/>
    <property type="match status" value="1"/>
</dbReference>
<keyword evidence="7 12" id="KW-0812">Transmembrane</keyword>
<dbReference type="GO" id="GO:0005789">
    <property type="term" value="C:endoplasmic reticulum membrane"/>
    <property type="evidence" value="ECO:0007669"/>
    <property type="project" value="UniProtKB-SubCell"/>
</dbReference>
<organism evidence="14 15">
    <name type="scientific">Parelaphostrongylus tenuis</name>
    <name type="common">Meningeal worm</name>
    <dbReference type="NCBI Taxonomy" id="148309"/>
    <lineage>
        <taxon>Eukaryota</taxon>
        <taxon>Metazoa</taxon>
        <taxon>Ecdysozoa</taxon>
        <taxon>Nematoda</taxon>
        <taxon>Chromadorea</taxon>
        <taxon>Rhabditida</taxon>
        <taxon>Rhabditina</taxon>
        <taxon>Rhabditomorpha</taxon>
        <taxon>Strongyloidea</taxon>
        <taxon>Metastrongylidae</taxon>
        <taxon>Parelaphostrongylus</taxon>
    </lineage>
</organism>
<dbReference type="SUPFAM" id="SSF53649">
    <property type="entry name" value="Alkaline phosphatase-like"/>
    <property type="match status" value="1"/>
</dbReference>
<dbReference type="Gene3D" id="3.40.720.10">
    <property type="entry name" value="Alkaline Phosphatase, subunit A"/>
    <property type="match status" value="2"/>
</dbReference>
<feature type="transmembrane region" description="Helical" evidence="12">
    <location>
        <begin position="425"/>
        <end position="445"/>
    </location>
</feature>
<dbReference type="EC" id="2.-.-.-" evidence="12"/>
<dbReference type="InterPro" id="IPR007070">
    <property type="entry name" value="GPI_EtnP_transferase_1"/>
</dbReference>
<feature type="domain" description="GPI ethanolamine phosphate transferase 1 C-terminal" evidence="13">
    <location>
        <begin position="416"/>
        <end position="607"/>
    </location>
</feature>
<dbReference type="PANTHER" id="PTHR12250">
    <property type="entry name" value="PHOSPHATIDYLINOSITOL GLYCAN, CLASS N"/>
    <property type="match status" value="1"/>
</dbReference>
<sequence length="612" mass="69585">MVVYWLSESPCNLEDSLAVALLDRAGGGEMEWRFALAGVLVHAVLIYSIFDIYYTSPVISNVPAHEITTRNAPAKRLVVITADGLRLDTFLQHSERSPFLHSLIKERKGVHGTSRSHVPTESRPGHVAIFAGFTEDVSAVARGWKYNPVKFDSIFNRSDEAWLWGSPDIVSLFDGNPNVHLSMYSENDEDFGSDEAYKLDEWVFDQVEDFFKSAKHNSSLMSSLQSNKRVFFLHLLGLDTNGHGNKPHSHQYLHNIEVVGRGIERMQRVFDTFFDDQSTAWVFTSDHGMTDWGSHGAGSDHEVLTPFVAWGAGIRKGGSSVTINQIDLTTLFASLIGVPIPVNSLGILPLQFQLKEQFMVLRAEKAKRIWFRDFGHFGLHSLKSLEEELIKLGRLRRFSVASSLFVKNAPYIRMAIFYYHRYDRTLLGVGVSLCFLSWISLVWCYLTRDGYKPIFTSSTIVPNQVFLGIIASVLVFCVYCQLPLTNWIYLLLPLFLFSSVSNILNLKEKVSQFAHYWFEAKYAGVPFASLLKPLLGLICLCMALFLNVMIFVDRRFLAVVFIILSFVPNMFAEKVVQEWAKSWRTLCVILLPFRFFPMWEHSNCHGCVLLPQ</sequence>
<evidence type="ECO:0000256" key="12">
    <source>
        <dbReference type="RuleBase" id="RU367138"/>
    </source>
</evidence>
<evidence type="ECO:0000256" key="4">
    <source>
        <dbReference type="ARBA" id="ARBA00020831"/>
    </source>
</evidence>
<keyword evidence="10 12" id="KW-0472">Membrane</keyword>
<evidence type="ECO:0000256" key="8">
    <source>
        <dbReference type="ARBA" id="ARBA00022824"/>
    </source>
</evidence>
<dbReference type="InterPro" id="IPR002591">
    <property type="entry name" value="Phosphodiest/P_Trfase"/>
</dbReference>
<dbReference type="Proteomes" id="UP001196413">
    <property type="component" value="Unassembled WGS sequence"/>
</dbReference>
<comment type="function">
    <text evidence="12">Ethanolamine phosphate transferase involved in glycosylphosphatidylinositol-anchor biosynthesis. Transfers ethanolamine phosphate to the first alpha-1,4-linked mannose of the glycosylphosphatidylinositol precursor of GPI-anchor.</text>
</comment>
<keyword evidence="5 12" id="KW-0337">GPI-anchor biosynthesis</keyword>
<accession>A0AAD5MSI8</accession>